<protein>
    <recommendedName>
        <fullName evidence="1">DUF6382 domain-containing protein</fullName>
    </recommendedName>
</protein>
<dbReference type="Proteomes" id="UP000664545">
    <property type="component" value="Unassembled WGS sequence"/>
</dbReference>
<dbReference type="InterPro" id="IPR045962">
    <property type="entry name" value="DUF6382"/>
</dbReference>
<proteinExistence type="predicted"/>
<reference evidence="2" key="1">
    <citation type="submission" date="2021-02" db="EMBL/GenBank/DDBJ databases">
        <title>Abyssanaerobacter marinus gen.nov., sp., nov, anaerobic bacterium isolated from the Onnuri vent field of Indian Ocean and suggestion of Mogibacteriaceae fam. nov., and proposal of reclassification of ambiguous this family's genus member.</title>
        <authorList>
            <person name="Kim Y.J."/>
            <person name="Yang J.-A."/>
        </authorList>
    </citation>
    <scope>NUCLEOTIDE SEQUENCE</scope>
    <source>
        <strain evidence="2">DSM 2634</strain>
    </source>
</reference>
<evidence type="ECO:0000259" key="1">
    <source>
        <dbReference type="Pfam" id="PF19909"/>
    </source>
</evidence>
<gene>
    <name evidence="2" type="ORF">JYB65_04795</name>
</gene>
<evidence type="ECO:0000313" key="2">
    <source>
        <dbReference type="EMBL" id="MBN7772672.1"/>
    </source>
</evidence>
<sequence>MEKIFVKNRIKNFEIKIFSEGQCSAFLPMSFIEKEDKWYVTYFSEDYIPMVHLNLNNPYELLHMIEKLLLSIKDAENHLILFNRYTLLKEEIFFSKKFDQVRLMFDPVVDDQEMEAFSAKMVNILIEIKKLVLEKRACEYLEMIIYKLDYSNISREGLINYIGELKREVHICGW</sequence>
<dbReference type="AlphaFoldDB" id="A0A939D7T9"/>
<organism evidence="2 3">
    <name type="scientific">Clostridium aminobutyricum</name>
    <dbReference type="NCBI Taxonomy" id="33953"/>
    <lineage>
        <taxon>Bacteria</taxon>
        <taxon>Bacillati</taxon>
        <taxon>Bacillota</taxon>
        <taxon>Clostridia</taxon>
        <taxon>Eubacteriales</taxon>
        <taxon>Clostridiaceae</taxon>
        <taxon>Clostridium</taxon>
    </lineage>
</organism>
<dbReference type="RefSeq" id="WP_206581456.1">
    <property type="nucleotide sequence ID" value="NZ_JAFJZZ010000001.1"/>
</dbReference>
<accession>A0A939D7T9</accession>
<dbReference type="Pfam" id="PF19909">
    <property type="entry name" value="DUF6382"/>
    <property type="match status" value="1"/>
</dbReference>
<dbReference type="EMBL" id="JAFJZZ010000001">
    <property type="protein sequence ID" value="MBN7772672.1"/>
    <property type="molecule type" value="Genomic_DNA"/>
</dbReference>
<feature type="domain" description="DUF6382" evidence="1">
    <location>
        <begin position="10"/>
        <end position="125"/>
    </location>
</feature>
<keyword evidence="3" id="KW-1185">Reference proteome</keyword>
<evidence type="ECO:0000313" key="3">
    <source>
        <dbReference type="Proteomes" id="UP000664545"/>
    </source>
</evidence>
<comment type="caution">
    <text evidence="2">The sequence shown here is derived from an EMBL/GenBank/DDBJ whole genome shotgun (WGS) entry which is preliminary data.</text>
</comment>
<name>A0A939D7T9_CLOAM</name>